<dbReference type="PANTHER" id="PTHR10134">
    <property type="entry name" value="CYTOCHROME B-C1 COMPLEX SUBUNIT RIESKE, MITOCHONDRIAL"/>
    <property type="match status" value="1"/>
</dbReference>
<evidence type="ECO:0000256" key="4">
    <source>
        <dbReference type="ARBA" id="ARBA00023014"/>
    </source>
</evidence>
<dbReference type="PROSITE" id="PS51296">
    <property type="entry name" value="RIESKE"/>
    <property type="match status" value="1"/>
</dbReference>
<dbReference type="InterPro" id="IPR014349">
    <property type="entry name" value="Rieske_Fe-S_prot"/>
</dbReference>
<dbReference type="Gene3D" id="2.102.10.10">
    <property type="entry name" value="Rieske [2Fe-2S] iron-sulphur domain"/>
    <property type="match status" value="1"/>
</dbReference>
<evidence type="ECO:0000256" key="2">
    <source>
        <dbReference type="ARBA" id="ARBA00022723"/>
    </source>
</evidence>
<evidence type="ECO:0000259" key="7">
    <source>
        <dbReference type="PROSITE" id="PS51296"/>
    </source>
</evidence>
<keyword evidence="3" id="KW-0408">Iron</keyword>
<keyword evidence="2" id="KW-0479">Metal-binding</keyword>
<evidence type="ECO:0000256" key="6">
    <source>
        <dbReference type="ARBA" id="ARBA00034078"/>
    </source>
</evidence>
<dbReference type="Proteomes" id="UP000199072">
    <property type="component" value="Unassembled WGS sequence"/>
</dbReference>
<sequence>MDRKNFIKTCGFACIGGAVLSPLLQGCATADHYVKADTKGNILVIKKAEFIKTGGSGKASYHKYVILKNQQFGFPICIYRFAADEYTALLMRCTHKGCEVKPQGDFLVCPCHGSEFTNRGVVQSAPAQENLKAFIIKTDNENIYIQV</sequence>
<comment type="cofactor">
    <cofactor evidence="6">
        <name>[2Fe-2S] cluster</name>
        <dbReference type="ChEBI" id="CHEBI:190135"/>
    </cofactor>
</comment>
<organism evidence="8 9">
    <name type="scientific">Mucilaginibacter pineti</name>
    <dbReference type="NCBI Taxonomy" id="1391627"/>
    <lineage>
        <taxon>Bacteria</taxon>
        <taxon>Pseudomonadati</taxon>
        <taxon>Bacteroidota</taxon>
        <taxon>Sphingobacteriia</taxon>
        <taxon>Sphingobacteriales</taxon>
        <taxon>Sphingobacteriaceae</taxon>
        <taxon>Mucilaginibacter</taxon>
    </lineage>
</organism>
<keyword evidence="9" id="KW-1185">Reference proteome</keyword>
<dbReference type="GO" id="GO:0016020">
    <property type="term" value="C:membrane"/>
    <property type="evidence" value="ECO:0007669"/>
    <property type="project" value="InterPro"/>
</dbReference>
<dbReference type="SUPFAM" id="SSF50022">
    <property type="entry name" value="ISP domain"/>
    <property type="match status" value="1"/>
</dbReference>
<dbReference type="EMBL" id="FNAI01000001">
    <property type="protein sequence ID" value="SDD20122.1"/>
    <property type="molecule type" value="Genomic_DNA"/>
</dbReference>
<keyword evidence="4" id="KW-0411">Iron-sulfur</keyword>
<accession>A0A1G6STD7</accession>
<dbReference type="PRINTS" id="PR00162">
    <property type="entry name" value="RIESKE"/>
</dbReference>
<evidence type="ECO:0000313" key="9">
    <source>
        <dbReference type="Proteomes" id="UP000199072"/>
    </source>
</evidence>
<dbReference type="AlphaFoldDB" id="A0A1G6STD7"/>
<dbReference type="Pfam" id="PF00355">
    <property type="entry name" value="Rieske"/>
    <property type="match status" value="1"/>
</dbReference>
<gene>
    <name evidence="8" type="ORF">SAMN05216464_10143</name>
</gene>
<evidence type="ECO:0000256" key="3">
    <source>
        <dbReference type="ARBA" id="ARBA00023004"/>
    </source>
</evidence>
<dbReference type="CDD" id="cd03467">
    <property type="entry name" value="Rieske"/>
    <property type="match status" value="1"/>
</dbReference>
<reference evidence="8 9" key="1">
    <citation type="submission" date="2016-10" db="EMBL/GenBank/DDBJ databases">
        <authorList>
            <person name="de Groot N.N."/>
        </authorList>
    </citation>
    <scope>NUCLEOTIDE SEQUENCE [LARGE SCALE GENOMIC DNA]</scope>
    <source>
        <strain evidence="8 9">47C3B</strain>
    </source>
</reference>
<dbReference type="RefSeq" id="WP_091142252.1">
    <property type="nucleotide sequence ID" value="NZ_FNAI01000001.1"/>
</dbReference>
<evidence type="ECO:0000313" key="8">
    <source>
        <dbReference type="EMBL" id="SDD20122.1"/>
    </source>
</evidence>
<dbReference type="OrthoDB" id="165343at2"/>
<feature type="domain" description="Rieske" evidence="7">
    <location>
        <begin position="63"/>
        <end position="145"/>
    </location>
</feature>
<name>A0A1G6STD7_9SPHI</name>
<evidence type="ECO:0000256" key="5">
    <source>
        <dbReference type="ARBA" id="ARBA00023157"/>
    </source>
</evidence>
<evidence type="ECO:0000256" key="1">
    <source>
        <dbReference type="ARBA" id="ARBA00022714"/>
    </source>
</evidence>
<keyword evidence="1" id="KW-0001">2Fe-2S</keyword>
<dbReference type="InterPro" id="IPR005805">
    <property type="entry name" value="Rieske_Fe-S_prot_C"/>
</dbReference>
<proteinExistence type="predicted"/>
<dbReference type="STRING" id="1391627.SAMN05216464_10143"/>
<dbReference type="InterPro" id="IPR017941">
    <property type="entry name" value="Rieske_2Fe-2S"/>
</dbReference>
<protein>
    <submittedName>
        <fullName evidence="8">Rieske [2Fe-2S] domain-containing protein</fullName>
    </submittedName>
</protein>
<dbReference type="GO" id="GO:0051537">
    <property type="term" value="F:2 iron, 2 sulfur cluster binding"/>
    <property type="evidence" value="ECO:0007669"/>
    <property type="project" value="UniProtKB-KW"/>
</dbReference>
<dbReference type="GO" id="GO:0046872">
    <property type="term" value="F:metal ion binding"/>
    <property type="evidence" value="ECO:0007669"/>
    <property type="project" value="UniProtKB-KW"/>
</dbReference>
<dbReference type="PROSITE" id="PS51257">
    <property type="entry name" value="PROKAR_LIPOPROTEIN"/>
    <property type="match status" value="1"/>
</dbReference>
<keyword evidence="5" id="KW-1015">Disulfide bond</keyword>
<dbReference type="InterPro" id="IPR036922">
    <property type="entry name" value="Rieske_2Fe-2S_sf"/>
</dbReference>